<dbReference type="InterPro" id="IPR001304">
    <property type="entry name" value="C-type_lectin-like"/>
</dbReference>
<organism evidence="6 7">
    <name type="scientific">Seriola lalandi dorsalis</name>
    <dbReference type="NCBI Taxonomy" id="1841481"/>
    <lineage>
        <taxon>Eukaryota</taxon>
        <taxon>Metazoa</taxon>
        <taxon>Chordata</taxon>
        <taxon>Craniata</taxon>
        <taxon>Vertebrata</taxon>
        <taxon>Euteleostomi</taxon>
        <taxon>Actinopterygii</taxon>
        <taxon>Neopterygii</taxon>
        <taxon>Teleostei</taxon>
        <taxon>Neoteleostei</taxon>
        <taxon>Acanthomorphata</taxon>
        <taxon>Carangaria</taxon>
        <taxon>Carangiformes</taxon>
        <taxon>Carangidae</taxon>
        <taxon>Seriola</taxon>
    </lineage>
</organism>
<dbReference type="Gene3D" id="3.10.100.10">
    <property type="entry name" value="Mannose-Binding Protein A, subunit A"/>
    <property type="match status" value="1"/>
</dbReference>
<proteinExistence type="predicted"/>
<evidence type="ECO:0000259" key="4">
    <source>
        <dbReference type="PROSITE" id="PS50041"/>
    </source>
</evidence>
<dbReference type="SUPFAM" id="SSF56436">
    <property type="entry name" value="C-type lectin-like"/>
    <property type="match status" value="1"/>
</dbReference>
<dbReference type="InterPro" id="IPR016187">
    <property type="entry name" value="CTDL_fold"/>
</dbReference>
<dbReference type="OrthoDB" id="7357196at2759"/>
<feature type="domain" description="Thyroglobulin type-1" evidence="5">
    <location>
        <begin position="32"/>
        <end position="96"/>
    </location>
</feature>
<feature type="chain" id="PRO_5017388228" evidence="3">
    <location>
        <begin position="20"/>
        <end position="230"/>
    </location>
</feature>
<dbReference type="PRINTS" id="PR01504">
    <property type="entry name" value="PNCREATITSAP"/>
</dbReference>
<dbReference type="CDD" id="cd00191">
    <property type="entry name" value="TY"/>
    <property type="match status" value="1"/>
</dbReference>
<keyword evidence="3" id="KW-0732">Signal</keyword>
<keyword evidence="7" id="KW-1185">Reference proteome</keyword>
<protein>
    <submittedName>
        <fullName evidence="6">Ladderlectin-like</fullName>
    </submittedName>
</protein>
<feature type="disulfide bond" evidence="2">
    <location>
        <begin position="35"/>
        <end position="54"/>
    </location>
</feature>
<evidence type="ECO:0000313" key="6">
    <source>
        <dbReference type="Ensembl" id="ENSSLDP00000023314.1"/>
    </source>
</evidence>
<accession>A0A3B4YK98</accession>
<dbReference type="GeneID" id="111668172"/>
<dbReference type="PANTHER" id="PTHR22803">
    <property type="entry name" value="MANNOSE, PHOSPHOLIPASE, LECTIN RECEPTOR RELATED"/>
    <property type="match status" value="1"/>
</dbReference>
<dbReference type="PROSITE" id="PS50041">
    <property type="entry name" value="C_TYPE_LECTIN_2"/>
    <property type="match status" value="1"/>
</dbReference>
<feature type="signal peptide" evidence="3">
    <location>
        <begin position="1"/>
        <end position="19"/>
    </location>
</feature>
<dbReference type="GeneTree" id="ENSGT00940000161814"/>
<dbReference type="Gene3D" id="4.10.800.10">
    <property type="entry name" value="Thyroglobulin type-1"/>
    <property type="match status" value="1"/>
</dbReference>
<dbReference type="AlphaFoldDB" id="A0A3B4YK98"/>
<dbReference type="InterPro" id="IPR036857">
    <property type="entry name" value="Thyroglobulin_1_sf"/>
</dbReference>
<feature type="domain" description="C-type lectin" evidence="4">
    <location>
        <begin position="109"/>
        <end position="227"/>
    </location>
</feature>
<dbReference type="PROSITE" id="PS51162">
    <property type="entry name" value="THYROGLOBULIN_1_2"/>
    <property type="match status" value="1"/>
</dbReference>
<dbReference type="RefSeq" id="XP_023279913.1">
    <property type="nucleotide sequence ID" value="XM_023424145.1"/>
</dbReference>
<dbReference type="SMART" id="SM00034">
    <property type="entry name" value="CLECT"/>
    <property type="match status" value="1"/>
</dbReference>
<dbReference type="InterPro" id="IPR050111">
    <property type="entry name" value="C-type_lectin/snaclec_domain"/>
</dbReference>
<dbReference type="InterPro" id="IPR016186">
    <property type="entry name" value="C-type_lectin-like/link_sf"/>
</dbReference>
<dbReference type="Proteomes" id="UP000261360">
    <property type="component" value="Unplaced"/>
</dbReference>
<dbReference type="InterPro" id="IPR000716">
    <property type="entry name" value="Thyroglobulin_1"/>
</dbReference>
<dbReference type="CDD" id="cd00037">
    <property type="entry name" value="CLECT"/>
    <property type="match status" value="1"/>
</dbReference>
<dbReference type="PROSITE" id="PS00484">
    <property type="entry name" value="THYROGLOBULIN_1_1"/>
    <property type="match status" value="1"/>
</dbReference>
<evidence type="ECO:0000256" key="1">
    <source>
        <dbReference type="ARBA" id="ARBA00023157"/>
    </source>
</evidence>
<dbReference type="SMART" id="SM00211">
    <property type="entry name" value="TY"/>
    <property type="match status" value="1"/>
</dbReference>
<reference evidence="6" key="2">
    <citation type="submission" date="2025-09" db="UniProtKB">
        <authorList>
            <consortium name="Ensembl"/>
        </authorList>
    </citation>
    <scope>IDENTIFICATION</scope>
</reference>
<comment type="caution">
    <text evidence="2">Lacks conserved residue(s) required for the propagation of feature annotation.</text>
</comment>
<name>A0A3B4YK98_SERLL</name>
<dbReference type="KEGG" id="slal:111668172"/>
<reference evidence="6" key="1">
    <citation type="submission" date="2025-08" db="UniProtKB">
        <authorList>
            <consortium name="Ensembl"/>
        </authorList>
    </citation>
    <scope>IDENTIFICATION</scope>
</reference>
<keyword evidence="1 2" id="KW-1015">Disulfide bond</keyword>
<feature type="disulfide bond" evidence="2">
    <location>
        <begin position="65"/>
        <end position="72"/>
    </location>
</feature>
<dbReference type="Pfam" id="PF00059">
    <property type="entry name" value="Lectin_C"/>
    <property type="match status" value="1"/>
</dbReference>
<evidence type="ECO:0000259" key="5">
    <source>
        <dbReference type="PROSITE" id="PS51162"/>
    </source>
</evidence>
<evidence type="ECO:0000256" key="2">
    <source>
        <dbReference type="PROSITE-ProRule" id="PRU00500"/>
    </source>
</evidence>
<dbReference type="Ensembl" id="ENSSLDT00000024064.1">
    <property type="protein sequence ID" value="ENSSLDP00000023314.1"/>
    <property type="gene ID" value="ENSSLDG00000018205.1"/>
</dbReference>
<dbReference type="SUPFAM" id="SSF57610">
    <property type="entry name" value="Thyroglobulin type-1 domain"/>
    <property type="match status" value="1"/>
</dbReference>
<evidence type="ECO:0000256" key="3">
    <source>
        <dbReference type="SAM" id="SignalP"/>
    </source>
</evidence>
<dbReference type="Pfam" id="PF00086">
    <property type="entry name" value="Thyroglobulin_1"/>
    <property type="match status" value="1"/>
</dbReference>
<sequence length="230" mass="26049">MKVLGVCLTLCSLLTLSRAVPLNSTDLRPKHAGLCEYVRLQCYHDGVGAFCPTCDTDGNFLPQQCWPSSGYCWCVDVLSGEEIPSTHSPLGSGHHCGSEYYCPKGWTYFGKKCFTFIDSPKTWTEAEIYCLFEGANLASIHCYEESHFVMSLTRGDTNSFPQTWIGGFSAVHSGFWMWSDGSKFHYENWHHDHSSDGPDKACLKINYKYDLKWYYESCTESLPFVCSKKI</sequence>
<evidence type="ECO:0000313" key="7">
    <source>
        <dbReference type="Proteomes" id="UP000261360"/>
    </source>
</evidence>